<organism evidence="2 3">
    <name type="scientific">Novosphingobium organovorum</name>
    <dbReference type="NCBI Taxonomy" id="2930092"/>
    <lineage>
        <taxon>Bacteria</taxon>
        <taxon>Pseudomonadati</taxon>
        <taxon>Pseudomonadota</taxon>
        <taxon>Alphaproteobacteria</taxon>
        <taxon>Sphingomonadales</taxon>
        <taxon>Sphingomonadaceae</taxon>
        <taxon>Novosphingobium</taxon>
    </lineage>
</organism>
<dbReference type="EMBL" id="JALHLF010000057">
    <property type="protein sequence ID" value="MCJ2183704.1"/>
    <property type="molecule type" value="Genomic_DNA"/>
</dbReference>
<proteinExistence type="predicted"/>
<evidence type="ECO:0000313" key="3">
    <source>
        <dbReference type="Proteomes" id="UP001162881"/>
    </source>
</evidence>
<dbReference type="SUPFAM" id="SSF54001">
    <property type="entry name" value="Cysteine proteinases"/>
    <property type="match status" value="1"/>
</dbReference>
<dbReference type="Gene3D" id="3.90.70.10">
    <property type="entry name" value="Cysteine proteinases"/>
    <property type="match status" value="1"/>
</dbReference>
<dbReference type="InterPro" id="IPR025660">
    <property type="entry name" value="Pept_his_AS"/>
</dbReference>
<accession>A0ABT0BG09</accession>
<evidence type="ECO:0000259" key="1">
    <source>
        <dbReference type="SMART" id="SM00645"/>
    </source>
</evidence>
<gene>
    <name evidence="2" type="ORF">MTR62_13535</name>
</gene>
<name>A0ABT0BG09_9SPHN</name>
<protein>
    <submittedName>
        <fullName evidence="2">C1 family peptidase</fullName>
    </submittedName>
</protein>
<dbReference type="RefSeq" id="WP_244021747.1">
    <property type="nucleotide sequence ID" value="NZ_JALHLF010000057.1"/>
</dbReference>
<feature type="domain" description="Peptidase C1A papain C-terminal" evidence="1">
    <location>
        <begin position="2"/>
        <end position="212"/>
    </location>
</feature>
<dbReference type="Pfam" id="PF00112">
    <property type="entry name" value="Peptidase_C1"/>
    <property type="match status" value="1"/>
</dbReference>
<keyword evidence="3" id="KW-1185">Reference proteome</keyword>
<dbReference type="InterPro" id="IPR000668">
    <property type="entry name" value="Peptidase_C1A_C"/>
</dbReference>
<comment type="caution">
    <text evidence="2">The sequence shown here is derived from an EMBL/GenBank/DDBJ whole genome shotgun (WGS) entry which is preliminary data.</text>
</comment>
<evidence type="ECO:0000313" key="2">
    <source>
        <dbReference type="EMBL" id="MCJ2183704.1"/>
    </source>
</evidence>
<sequence length="214" mass="23121">MIVVAKDLRPELLGVRDQGRRPTCLAFATSAANEKHALAAEHLSVEYLYYHAVGRTPGGHPGTGTTMAAAAEALLHDGQPVEAEWPYLSVMPLHWGPPRISGPAIRGELQLGKLTFDGIVAQVSAGHPVILGLIIGDQFYQPDQQGYIVPSATDIQRGGHAVLAIGHGTDLQSDFLLIRNSWGASWGIGGHAWLRRDFIDLHLQETATFKARRA</sequence>
<dbReference type="SMART" id="SM00645">
    <property type="entry name" value="Pept_C1"/>
    <property type="match status" value="1"/>
</dbReference>
<reference evidence="2" key="1">
    <citation type="submission" date="2022-03" db="EMBL/GenBank/DDBJ databases">
        <title>Identification of a novel bacterium isolated from mangrove sediments.</title>
        <authorList>
            <person name="Pan X."/>
        </authorList>
    </citation>
    <scope>NUCLEOTIDE SEQUENCE</scope>
    <source>
        <strain evidence="2">B1949</strain>
    </source>
</reference>
<dbReference type="InterPro" id="IPR038765">
    <property type="entry name" value="Papain-like_cys_pep_sf"/>
</dbReference>
<dbReference type="Proteomes" id="UP001162881">
    <property type="component" value="Unassembled WGS sequence"/>
</dbReference>
<dbReference type="PROSITE" id="PS00639">
    <property type="entry name" value="THIOL_PROTEASE_HIS"/>
    <property type="match status" value="1"/>
</dbReference>
<dbReference type="CDD" id="cd02619">
    <property type="entry name" value="Peptidase_C1"/>
    <property type="match status" value="1"/>
</dbReference>